<comment type="caution">
    <text evidence="1">The sequence shown here is derived from an EMBL/GenBank/DDBJ whole genome shotgun (WGS) entry which is preliminary data.</text>
</comment>
<keyword evidence="2" id="KW-1185">Reference proteome</keyword>
<evidence type="ECO:0000313" key="1">
    <source>
        <dbReference type="EMBL" id="GFS09130.1"/>
    </source>
</evidence>
<evidence type="ECO:0008006" key="3">
    <source>
        <dbReference type="Google" id="ProtNLM"/>
    </source>
</evidence>
<gene>
    <name evidence="1" type="ORF">ElyMa_006612900</name>
</gene>
<sequence length="94" mass="10466">MSKFGYPDRFIQMVSQFHDGMQVQVLGDGEPSAPFHVFNGVKQGCVLAPTLFSMVFSAMLADAFNADTPGIDIRYRTYGKLYSPLPPRKDQGPY</sequence>
<protein>
    <recommendedName>
        <fullName evidence="3">Reverse transcriptase domain-containing protein</fullName>
    </recommendedName>
</protein>
<proteinExistence type="predicted"/>
<organism evidence="1 2">
    <name type="scientific">Elysia marginata</name>
    <dbReference type="NCBI Taxonomy" id="1093978"/>
    <lineage>
        <taxon>Eukaryota</taxon>
        <taxon>Metazoa</taxon>
        <taxon>Spiralia</taxon>
        <taxon>Lophotrochozoa</taxon>
        <taxon>Mollusca</taxon>
        <taxon>Gastropoda</taxon>
        <taxon>Heterobranchia</taxon>
        <taxon>Euthyneura</taxon>
        <taxon>Panpulmonata</taxon>
        <taxon>Sacoglossa</taxon>
        <taxon>Placobranchoidea</taxon>
        <taxon>Plakobranchidae</taxon>
        <taxon>Elysia</taxon>
    </lineage>
</organism>
<accession>A0AAV4IHL1</accession>
<name>A0AAV4IHL1_9GAST</name>
<evidence type="ECO:0000313" key="2">
    <source>
        <dbReference type="Proteomes" id="UP000762676"/>
    </source>
</evidence>
<dbReference type="AlphaFoldDB" id="A0AAV4IHL1"/>
<dbReference type="Proteomes" id="UP000762676">
    <property type="component" value="Unassembled WGS sequence"/>
</dbReference>
<reference evidence="1 2" key="1">
    <citation type="journal article" date="2021" name="Elife">
        <title>Chloroplast acquisition without the gene transfer in kleptoplastic sea slugs, Plakobranchus ocellatus.</title>
        <authorList>
            <person name="Maeda T."/>
            <person name="Takahashi S."/>
            <person name="Yoshida T."/>
            <person name="Shimamura S."/>
            <person name="Takaki Y."/>
            <person name="Nagai Y."/>
            <person name="Toyoda A."/>
            <person name="Suzuki Y."/>
            <person name="Arimoto A."/>
            <person name="Ishii H."/>
            <person name="Satoh N."/>
            <person name="Nishiyama T."/>
            <person name="Hasebe M."/>
            <person name="Maruyama T."/>
            <person name="Minagawa J."/>
            <person name="Obokata J."/>
            <person name="Shigenobu S."/>
        </authorList>
    </citation>
    <scope>NUCLEOTIDE SEQUENCE [LARGE SCALE GENOMIC DNA]</scope>
</reference>
<dbReference type="EMBL" id="BMAT01013281">
    <property type="protein sequence ID" value="GFS09130.1"/>
    <property type="molecule type" value="Genomic_DNA"/>
</dbReference>